<dbReference type="AlphaFoldDB" id="A0AAE0KDK7"/>
<evidence type="ECO:0000256" key="1">
    <source>
        <dbReference type="SAM" id="MobiDB-lite"/>
    </source>
</evidence>
<comment type="caution">
    <text evidence="2">The sequence shown here is derived from an EMBL/GenBank/DDBJ whole genome shotgun (WGS) entry which is preliminary data.</text>
</comment>
<gene>
    <name evidence="2" type="ORF">B0H63DRAFT_255165</name>
</gene>
<name>A0AAE0KDK7_9PEZI</name>
<protein>
    <submittedName>
        <fullName evidence="2">Uncharacterized protein</fullName>
    </submittedName>
</protein>
<sequence>MRLDNLGVDTVQSPLKAAKALRNDAVHRYNLSTKTLSLRIRSANQLLYVLRANKRRSRGVLRPLQYGLTVISTALISSRSNLHRKAEALHQIKMERETLRIRQKQLEGAIKEADIVERASLGAVYENFMSMLLRKGDEYRSLKYRQMLRSSFRAAQRLDDNDDGISRSVAISSGRHGTDQIPLDRTEDTSGENDDGGSDLGETVQVNPRNAWDEGIELDNNGLDDNTELDGIEENLNSGLDEGSGIDDMLEEDNLGTGSDMNTEFDDIEDNNFGSGLDEGTELTTAEDALRTETDEGTELADTENQVGNHLGEGVPMTSNMVTRTRVLSPKTLRRTSVAMRTVAKTWRKLRRFSATRTGGKTWRKLSRSSATKTYGKACKRLRTFATTKTSGKT</sequence>
<feature type="region of interest" description="Disordered" evidence="1">
    <location>
        <begin position="163"/>
        <end position="204"/>
    </location>
</feature>
<reference evidence="2" key="2">
    <citation type="submission" date="2023-06" db="EMBL/GenBank/DDBJ databases">
        <authorList>
            <consortium name="Lawrence Berkeley National Laboratory"/>
            <person name="Haridas S."/>
            <person name="Hensen N."/>
            <person name="Bonometti L."/>
            <person name="Westerberg I."/>
            <person name="Brannstrom I.O."/>
            <person name="Guillou S."/>
            <person name="Cros-Aarteil S."/>
            <person name="Calhoun S."/>
            <person name="Kuo A."/>
            <person name="Mondo S."/>
            <person name="Pangilinan J."/>
            <person name="Riley R."/>
            <person name="LaButti K."/>
            <person name="Andreopoulos B."/>
            <person name="Lipzen A."/>
            <person name="Chen C."/>
            <person name="Yanf M."/>
            <person name="Daum C."/>
            <person name="Ng V."/>
            <person name="Clum A."/>
            <person name="Steindorff A."/>
            <person name="Ohm R."/>
            <person name="Martin F."/>
            <person name="Silar P."/>
            <person name="Natvig D."/>
            <person name="Lalanne C."/>
            <person name="Gautier V."/>
            <person name="Ament-velasquez S.L."/>
            <person name="Kruys A."/>
            <person name="Hutchinson M.I."/>
            <person name="Powell A.J."/>
            <person name="Barry K."/>
            <person name="Miller A.N."/>
            <person name="Grigoriev I.V."/>
            <person name="Debuchy R."/>
            <person name="Gladieux P."/>
            <person name="Thoren M.H."/>
            <person name="Johannesson H."/>
        </authorList>
    </citation>
    <scope>NUCLEOTIDE SEQUENCE</scope>
    <source>
        <strain evidence="2">CBS 232.78</strain>
    </source>
</reference>
<organism evidence="2 3">
    <name type="scientific">Podospora didyma</name>
    <dbReference type="NCBI Taxonomy" id="330526"/>
    <lineage>
        <taxon>Eukaryota</taxon>
        <taxon>Fungi</taxon>
        <taxon>Dikarya</taxon>
        <taxon>Ascomycota</taxon>
        <taxon>Pezizomycotina</taxon>
        <taxon>Sordariomycetes</taxon>
        <taxon>Sordariomycetidae</taxon>
        <taxon>Sordariales</taxon>
        <taxon>Podosporaceae</taxon>
        <taxon>Podospora</taxon>
    </lineage>
</organism>
<evidence type="ECO:0000313" key="2">
    <source>
        <dbReference type="EMBL" id="KAK3374664.1"/>
    </source>
</evidence>
<keyword evidence="3" id="KW-1185">Reference proteome</keyword>
<proteinExistence type="predicted"/>
<dbReference type="Proteomes" id="UP001285441">
    <property type="component" value="Unassembled WGS sequence"/>
</dbReference>
<dbReference type="EMBL" id="JAULSW010000007">
    <property type="protein sequence ID" value="KAK3374664.1"/>
    <property type="molecule type" value="Genomic_DNA"/>
</dbReference>
<reference evidence="2" key="1">
    <citation type="journal article" date="2023" name="Mol. Phylogenet. Evol.">
        <title>Genome-scale phylogeny and comparative genomics of the fungal order Sordariales.</title>
        <authorList>
            <person name="Hensen N."/>
            <person name="Bonometti L."/>
            <person name="Westerberg I."/>
            <person name="Brannstrom I.O."/>
            <person name="Guillou S."/>
            <person name="Cros-Aarteil S."/>
            <person name="Calhoun S."/>
            <person name="Haridas S."/>
            <person name="Kuo A."/>
            <person name="Mondo S."/>
            <person name="Pangilinan J."/>
            <person name="Riley R."/>
            <person name="LaButti K."/>
            <person name="Andreopoulos B."/>
            <person name="Lipzen A."/>
            <person name="Chen C."/>
            <person name="Yan M."/>
            <person name="Daum C."/>
            <person name="Ng V."/>
            <person name="Clum A."/>
            <person name="Steindorff A."/>
            <person name="Ohm R.A."/>
            <person name="Martin F."/>
            <person name="Silar P."/>
            <person name="Natvig D.O."/>
            <person name="Lalanne C."/>
            <person name="Gautier V."/>
            <person name="Ament-Velasquez S.L."/>
            <person name="Kruys A."/>
            <person name="Hutchinson M.I."/>
            <person name="Powell A.J."/>
            <person name="Barry K."/>
            <person name="Miller A.N."/>
            <person name="Grigoriev I.V."/>
            <person name="Debuchy R."/>
            <person name="Gladieux P."/>
            <person name="Hiltunen Thoren M."/>
            <person name="Johannesson H."/>
        </authorList>
    </citation>
    <scope>NUCLEOTIDE SEQUENCE</scope>
    <source>
        <strain evidence="2">CBS 232.78</strain>
    </source>
</reference>
<accession>A0AAE0KDK7</accession>
<feature type="compositionally biased region" description="Basic and acidic residues" evidence="1">
    <location>
        <begin position="176"/>
        <end position="188"/>
    </location>
</feature>
<evidence type="ECO:0000313" key="3">
    <source>
        <dbReference type="Proteomes" id="UP001285441"/>
    </source>
</evidence>